<organism evidence="1 2">
    <name type="scientific">Exocentrus adspersus</name>
    <dbReference type="NCBI Taxonomy" id="1586481"/>
    <lineage>
        <taxon>Eukaryota</taxon>
        <taxon>Metazoa</taxon>
        <taxon>Ecdysozoa</taxon>
        <taxon>Arthropoda</taxon>
        <taxon>Hexapoda</taxon>
        <taxon>Insecta</taxon>
        <taxon>Pterygota</taxon>
        <taxon>Neoptera</taxon>
        <taxon>Endopterygota</taxon>
        <taxon>Coleoptera</taxon>
        <taxon>Polyphaga</taxon>
        <taxon>Cucujiformia</taxon>
        <taxon>Chrysomeloidea</taxon>
        <taxon>Cerambycidae</taxon>
        <taxon>Lamiinae</taxon>
        <taxon>Acanthocinini</taxon>
        <taxon>Exocentrus</taxon>
    </lineage>
</organism>
<evidence type="ECO:0000313" key="1">
    <source>
        <dbReference type="EMBL" id="KAJ8917896.1"/>
    </source>
</evidence>
<evidence type="ECO:0000313" key="2">
    <source>
        <dbReference type="Proteomes" id="UP001159042"/>
    </source>
</evidence>
<accession>A0AAV8VU14</accession>
<keyword evidence="2" id="KW-1185">Reference proteome</keyword>
<proteinExistence type="predicted"/>
<dbReference type="Proteomes" id="UP001159042">
    <property type="component" value="Unassembled WGS sequence"/>
</dbReference>
<dbReference type="AlphaFoldDB" id="A0AAV8VU14"/>
<dbReference type="PANTHER" id="PTHR37162:SF1">
    <property type="entry name" value="BED-TYPE DOMAIN-CONTAINING PROTEIN"/>
    <property type="match status" value="1"/>
</dbReference>
<dbReference type="InterPro" id="IPR012337">
    <property type="entry name" value="RNaseH-like_sf"/>
</dbReference>
<dbReference type="PANTHER" id="PTHR37162">
    <property type="entry name" value="HAT FAMILY DIMERISATION DOMAINCONTAINING PROTEIN-RELATED"/>
    <property type="match status" value="1"/>
</dbReference>
<dbReference type="SUPFAM" id="SSF53098">
    <property type="entry name" value="Ribonuclease H-like"/>
    <property type="match status" value="1"/>
</dbReference>
<sequence length="218" mass="25108">MCNLPLHKPEAYRGRLSISVVCVLCASAAANTLPRSIEDFARSIYNYFSNSSNRCKILTECQGFLQEKPCKILKPAQTRWLSLRAVVNRILKSWESLILVFQEAVLSDNLHSIENILSGLRNPVYKLYFNFLSYILNIVTEINLEFQSEKSKIHTLNERLCNFQKTILSNFITRDILLNNTLENIDTKNPRNFLKLEAIYFATNVEIILNNENTGWGL</sequence>
<protein>
    <submittedName>
        <fullName evidence="1">Uncharacterized protein</fullName>
    </submittedName>
</protein>
<gene>
    <name evidence="1" type="ORF">NQ315_002588</name>
</gene>
<reference evidence="1 2" key="1">
    <citation type="journal article" date="2023" name="Insect Mol. Biol.">
        <title>Genome sequencing provides insights into the evolution of gene families encoding plant cell wall-degrading enzymes in longhorned beetles.</title>
        <authorList>
            <person name="Shin N.R."/>
            <person name="Okamura Y."/>
            <person name="Kirsch R."/>
            <person name="Pauchet Y."/>
        </authorList>
    </citation>
    <scope>NUCLEOTIDE SEQUENCE [LARGE SCALE GENOMIC DNA]</scope>
    <source>
        <strain evidence="1">EAD_L_NR</strain>
    </source>
</reference>
<comment type="caution">
    <text evidence="1">The sequence shown here is derived from an EMBL/GenBank/DDBJ whole genome shotgun (WGS) entry which is preliminary data.</text>
</comment>
<name>A0AAV8VU14_9CUCU</name>
<dbReference type="EMBL" id="JANEYG010000029">
    <property type="protein sequence ID" value="KAJ8917896.1"/>
    <property type="molecule type" value="Genomic_DNA"/>
</dbReference>